<accession>A0A1H0BEQ0</accession>
<dbReference type="RefSeq" id="WP_092063268.1">
    <property type="nucleotide sequence ID" value="NZ_FNIN01000002.1"/>
</dbReference>
<organism evidence="3 4">
    <name type="scientific">Desulfonauticus submarinus</name>
    <dbReference type="NCBI Taxonomy" id="206665"/>
    <lineage>
        <taxon>Bacteria</taxon>
        <taxon>Pseudomonadati</taxon>
        <taxon>Thermodesulfobacteriota</taxon>
        <taxon>Desulfovibrionia</taxon>
        <taxon>Desulfovibrionales</taxon>
        <taxon>Desulfonauticaceae</taxon>
        <taxon>Desulfonauticus</taxon>
    </lineage>
</organism>
<sequence length="449" mass="52243">MKQIKYLIIGAGPTGLGAGYRLKELGENNFLILEKNSYPGGLSASFRDKKGFTWDIGGHVIFSHYKYFDNLLEKLLSKDFLSHQRKAFIRLENTWIPYPFQNNIRYLPPHLRWKCIEGILDKPSILPTNFKEWILSTFGEGIASLFLLPYNFKVWATPLEKMNFQWIGERVSVINLKRILKNIILEQDDVSWGPNNLFKFPLVGGTGEIFRRLANKINNNILYNKKIISIDINRKKITCLDGTKFKYEFILNTSPLDQLVLETIKPTNMPNIMEAASKLKHNSVFITGIGINHLKKNDKCWMYFPENNCPFYRVTNFHNYSPNNTPRPGLQTAFMAETSYSDYKKENLSLISEQTIKGLIQSSLMTPKQKNKIISIWEFKAEYGYPIPCLERDQALKTIHSFLEAHQIFSRGRFGGWKYEVGNMDHSVMQGVEWADFMLKNIKEKTYRW</sequence>
<feature type="domain" description="Amine oxidase" evidence="2">
    <location>
        <begin position="14"/>
        <end position="280"/>
    </location>
</feature>
<dbReference type="InterPro" id="IPR002937">
    <property type="entry name" value="Amino_oxidase"/>
</dbReference>
<dbReference type="Proteomes" id="UP000199602">
    <property type="component" value="Unassembled WGS sequence"/>
</dbReference>
<dbReference type="Pfam" id="PF01593">
    <property type="entry name" value="Amino_oxidase"/>
    <property type="match status" value="1"/>
</dbReference>
<dbReference type="PANTHER" id="PTHR43734:SF4">
    <property type="entry name" value="AMINE OXIDASE DOMAIN-CONTAINING PROTEIN"/>
    <property type="match status" value="1"/>
</dbReference>
<evidence type="ECO:0000256" key="1">
    <source>
        <dbReference type="ARBA" id="ARBA00006046"/>
    </source>
</evidence>
<dbReference type="Gene3D" id="3.50.50.60">
    <property type="entry name" value="FAD/NAD(P)-binding domain"/>
    <property type="match status" value="1"/>
</dbReference>
<dbReference type="AlphaFoldDB" id="A0A1H0BEQ0"/>
<dbReference type="SUPFAM" id="SSF51971">
    <property type="entry name" value="Nucleotide-binding domain"/>
    <property type="match status" value="1"/>
</dbReference>
<dbReference type="EMBL" id="FNIN01000002">
    <property type="protein sequence ID" value="SDN44112.1"/>
    <property type="molecule type" value="Genomic_DNA"/>
</dbReference>
<dbReference type="STRING" id="206665.SAMN04488516_102146"/>
<dbReference type="OrthoDB" id="9769600at2"/>
<dbReference type="InterPro" id="IPR036188">
    <property type="entry name" value="FAD/NAD-bd_sf"/>
</dbReference>
<evidence type="ECO:0000313" key="3">
    <source>
        <dbReference type="EMBL" id="SDN44112.1"/>
    </source>
</evidence>
<keyword evidence="4" id="KW-1185">Reference proteome</keyword>
<proteinExistence type="inferred from homology"/>
<dbReference type="PANTHER" id="PTHR43734">
    <property type="entry name" value="PHYTOENE DESATURASE"/>
    <property type="match status" value="1"/>
</dbReference>
<comment type="similarity">
    <text evidence="1">Belongs to the carotenoid/retinoid oxidoreductase family.</text>
</comment>
<gene>
    <name evidence="3" type="ORF">SAMN04488516_102146</name>
</gene>
<protein>
    <submittedName>
        <fullName evidence="3">UDP-galactopyranose mutase</fullName>
    </submittedName>
</protein>
<evidence type="ECO:0000313" key="4">
    <source>
        <dbReference type="Proteomes" id="UP000199602"/>
    </source>
</evidence>
<evidence type="ECO:0000259" key="2">
    <source>
        <dbReference type="Pfam" id="PF01593"/>
    </source>
</evidence>
<dbReference type="GO" id="GO:0016491">
    <property type="term" value="F:oxidoreductase activity"/>
    <property type="evidence" value="ECO:0007669"/>
    <property type="project" value="InterPro"/>
</dbReference>
<name>A0A1H0BEQ0_9BACT</name>
<reference evidence="3 4" key="1">
    <citation type="submission" date="2016-10" db="EMBL/GenBank/DDBJ databases">
        <authorList>
            <person name="de Groot N.N."/>
        </authorList>
    </citation>
    <scope>NUCLEOTIDE SEQUENCE [LARGE SCALE GENOMIC DNA]</scope>
    <source>
        <strain evidence="3 4">DSM 15269</strain>
    </source>
</reference>